<sequence length="837" mass="94291">MECSDIIVKKFVKKVKTLTPKISVLHTPRLPSCPAMVLMASLCAVQSVVAAPVVKALSNPGAEHRAAVAQARQGEHEAALKRLAALLTAYPENPAVRYDYLSVLAWAGRDEEVLAQSSQLDFAQVPAYVLKVIGKSARNRQRPVLAITAYDVVLQRDSKDRQARLGLAMSLAEAQQPAKANAQMVRLLKVAPSSVELLEALAYVKEADGNYAAALAVYDRLLKIVPAHRSARRGRILSLLRLGVPHEAIRLARRDAEVFTPEDWQRMAGDQAAREVRWGRLPTVTPAERYRDTDSAITRLQEQYRQIADKDSAAALRNRFDLISAYRNRRQMQQATTLYEQLRERGVTPFPPYVLAVVGDAYLSLRQPQQAVVLLEQSIEGYADDLDAQYSLFYAYLEAGQYEKSLAHIDRLADSLPQWTWPPGNKERQPNLDRLYAQTVAAMARAYVDKLDIAEGRLEAQLARAPASTDTRNSLGSVYLWRGWPRLAQGEFRAVLALEPENLGARTGMASVLAARGDDAAADAALIPLLSDYADDIHVGNLARDAEVRKMREIWLEVSGGSSSSNIYQSSRDLAFTTYYYDKPWNPGLRPFVYMMYREADFQEQTVSRNRLAAGVSYRQRDMTLRGSISDGNGSPGISLQGNWMPTDQWRGGLSLQSFSEQTPLRADLRGVEAWSLEASTEYRFHESRSLGLSLQYMGFDDDNRRNTLTAFARQRLINGLRYKLSGEVYLYRQTNTVEGTDYFNPSRRDSAELSLSNEWLTYRHYEKSMRQRLVASVGPNRQQGFDTKLSWSLSYEHHWSFSRQFSLSYGITRAQPVYDGVQESTMRGFLNLYARF</sequence>
<gene>
    <name evidence="2" type="ORF">MNBD_GAMMA20-1924</name>
</gene>
<dbReference type="Pfam" id="PF14559">
    <property type="entry name" value="TPR_19"/>
    <property type="match status" value="1"/>
</dbReference>
<organism evidence="2">
    <name type="scientific">hydrothermal vent metagenome</name>
    <dbReference type="NCBI Taxonomy" id="652676"/>
    <lineage>
        <taxon>unclassified sequences</taxon>
        <taxon>metagenomes</taxon>
        <taxon>ecological metagenomes</taxon>
    </lineage>
</organism>
<dbReference type="EMBL" id="UOFU01000005">
    <property type="protein sequence ID" value="VAW92742.1"/>
    <property type="molecule type" value="Genomic_DNA"/>
</dbReference>
<protein>
    <recommendedName>
        <fullName evidence="1">PgaA membrane beta barrel domain-containing protein</fullName>
    </recommendedName>
</protein>
<dbReference type="Pfam" id="PF21197">
    <property type="entry name" value="PgaA_barrel"/>
    <property type="match status" value="1"/>
</dbReference>
<dbReference type="InterPro" id="IPR019734">
    <property type="entry name" value="TPR_rpt"/>
</dbReference>
<dbReference type="GO" id="GO:1901515">
    <property type="term" value="F:poly-beta-1,6-N-acetyl-D-glucosamine transmembrane transporter activity"/>
    <property type="evidence" value="ECO:0007669"/>
    <property type="project" value="InterPro"/>
</dbReference>
<dbReference type="SUPFAM" id="SSF56935">
    <property type="entry name" value="Porins"/>
    <property type="match status" value="1"/>
</dbReference>
<evidence type="ECO:0000313" key="2">
    <source>
        <dbReference type="EMBL" id="VAW92742.1"/>
    </source>
</evidence>
<evidence type="ECO:0000259" key="1">
    <source>
        <dbReference type="Pfam" id="PF21197"/>
    </source>
</evidence>
<feature type="domain" description="PgaA membrane beta barrel" evidence="1">
    <location>
        <begin position="548"/>
        <end position="837"/>
    </location>
</feature>
<dbReference type="PANTHER" id="PTHR12558:SF13">
    <property type="entry name" value="CELL DIVISION CYCLE PROTEIN 27 HOMOLOG"/>
    <property type="match status" value="1"/>
</dbReference>
<dbReference type="Pfam" id="PF13432">
    <property type="entry name" value="TPR_16"/>
    <property type="match status" value="1"/>
</dbReference>
<proteinExistence type="predicted"/>
<dbReference type="SUPFAM" id="SSF48452">
    <property type="entry name" value="TPR-like"/>
    <property type="match status" value="2"/>
</dbReference>
<dbReference type="PANTHER" id="PTHR12558">
    <property type="entry name" value="CELL DIVISION CYCLE 16,23,27"/>
    <property type="match status" value="1"/>
</dbReference>
<dbReference type="AlphaFoldDB" id="A0A3B0ZZ63"/>
<accession>A0A3B0ZZ63</accession>
<dbReference type="Gene3D" id="1.25.40.10">
    <property type="entry name" value="Tetratricopeptide repeat domain"/>
    <property type="match status" value="2"/>
</dbReference>
<name>A0A3B0ZZ63_9ZZZZ</name>
<dbReference type="InterPro" id="IPR049003">
    <property type="entry name" value="PgaA_barrel"/>
</dbReference>
<dbReference type="NCBIfam" id="TIGR03939">
    <property type="entry name" value="PGA_TPR_OMP"/>
    <property type="match status" value="1"/>
</dbReference>
<reference evidence="2" key="1">
    <citation type="submission" date="2018-06" db="EMBL/GenBank/DDBJ databases">
        <authorList>
            <person name="Zhirakovskaya E."/>
        </authorList>
    </citation>
    <scope>NUCLEOTIDE SEQUENCE</scope>
</reference>
<dbReference type="InterPro" id="IPR011990">
    <property type="entry name" value="TPR-like_helical_dom_sf"/>
</dbReference>
<dbReference type="InterPro" id="IPR023870">
    <property type="entry name" value="PGA_export_porin_PgaA"/>
</dbReference>
<dbReference type="Pfam" id="PF13174">
    <property type="entry name" value="TPR_6"/>
    <property type="match status" value="1"/>
</dbReference>
<dbReference type="SMART" id="SM00028">
    <property type="entry name" value="TPR"/>
    <property type="match status" value="6"/>
</dbReference>